<evidence type="ECO:0000313" key="1">
    <source>
        <dbReference type="EMBL" id="MCD9561106.1"/>
    </source>
</evidence>
<gene>
    <name evidence="1" type="ORF">HAX54_020067</name>
</gene>
<accession>A0ABS8UQA5</accession>
<keyword evidence="2" id="KW-1185">Reference proteome</keyword>
<organism evidence="1 2">
    <name type="scientific">Datura stramonium</name>
    <name type="common">Jimsonweed</name>
    <name type="synonym">Common thornapple</name>
    <dbReference type="NCBI Taxonomy" id="4076"/>
    <lineage>
        <taxon>Eukaryota</taxon>
        <taxon>Viridiplantae</taxon>
        <taxon>Streptophyta</taxon>
        <taxon>Embryophyta</taxon>
        <taxon>Tracheophyta</taxon>
        <taxon>Spermatophyta</taxon>
        <taxon>Magnoliopsida</taxon>
        <taxon>eudicotyledons</taxon>
        <taxon>Gunneridae</taxon>
        <taxon>Pentapetalae</taxon>
        <taxon>asterids</taxon>
        <taxon>lamiids</taxon>
        <taxon>Solanales</taxon>
        <taxon>Solanaceae</taxon>
        <taxon>Solanoideae</taxon>
        <taxon>Datureae</taxon>
        <taxon>Datura</taxon>
    </lineage>
</organism>
<name>A0ABS8UQA5_DATST</name>
<comment type="caution">
    <text evidence="1">The sequence shown here is derived from an EMBL/GenBank/DDBJ whole genome shotgun (WGS) entry which is preliminary data.</text>
</comment>
<proteinExistence type="predicted"/>
<protein>
    <submittedName>
        <fullName evidence="1">Uncharacterized protein</fullName>
    </submittedName>
</protein>
<reference evidence="1 2" key="1">
    <citation type="journal article" date="2021" name="BMC Genomics">
        <title>Datura genome reveals duplications of psychoactive alkaloid biosynthetic genes and high mutation rate following tissue culture.</title>
        <authorList>
            <person name="Rajewski A."/>
            <person name="Carter-House D."/>
            <person name="Stajich J."/>
            <person name="Litt A."/>
        </authorList>
    </citation>
    <scope>NUCLEOTIDE SEQUENCE [LARGE SCALE GENOMIC DNA]</scope>
    <source>
        <strain evidence="1">AR-01</strain>
    </source>
</reference>
<dbReference type="EMBL" id="JACEIK010002428">
    <property type="protein sequence ID" value="MCD9561106.1"/>
    <property type="molecule type" value="Genomic_DNA"/>
</dbReference>
<evidence type="ECO:0000313" key="2">
    <source>
        <dbReference type="Proteomes" id="UP000823775"/>
    </source>
</evidence>
<feature type="non-terminal residue" evidence="1">
    <location>
        <position position="84"/>
    </location>
</feature>
<dbReference type="Proteomes" id="UP000823775">
    <property type="component" value="Unassembled WGS sequence"/>
</dbReference>
<sequence>MKQITGQLAGHYIIVRQNTGVIRRTANGPPVEFKIFGDDGVRRLTGWIRRITNDTPAHFATWLQATEWSLRYIGGSQIPTGGTP</sequence>